<accession>A0A1G9SJR2</accession>
<protein>
    <recommendedName>
        <fullName evidence="5">DUF4013 domain-containing protein</fullName>
    </recommendedName>
</protein>
<feature type="compositionally biased region" description="Basic and acidic residues" evidence="1">
    <location>
        <begin position="10"/>
        <end position="19"/>
    </location>
</feature>
<gene>
    <name evidence="3" type="ORF">SAMN05192554_101228</name>
</gene>
<feature type="compositionally biased region" description="Acidic residues" evidence="1">
    <location>
        <begin position="21"/>
        <end position="35"/>
    </location>
</feature>
<dbReference type="Pfam" id="PF13197">
    <property type="entry name" value="DUF4013"/>
    <property type="match status" value="1"/>
</dbReference>
<keyword evidence="2" id="KW-0472">Membrane</keyword>
<sequence length="394" mass="43334">MSRDEDDPDDGRTTDHPPGEEGGDPADGDPADDESAYPSYSWDGDEDEWRADTEPTTPPERSTDDRPAAGGGPPADDSHGPRRAERSPDDGRRPTDPPDDRRRGRQRRRRPDAQRAPGGDARRAGDRTAGEPASTADRTGWNFDSPHPDHGARRDEHERRRETTRAPPNRPDGDDGVKHIDWRQKGAFDFAFSYPTQRGWGPLLKAGAVVLVSPLLVFLPLVFLFGYVFRLTRYAAQGRTQPEFADYGDMLTDGVGYVVAFTLACAVWVGAVVAGAMLHDAVAVIFGLAGFYLFPAALTVYPVTGSITKTFSSSLTFDFAFSTHYLKYSLLYILLLVVLRIVASFSVLLFLVGVAWGSAFTYLANGAYWGFVYYRGAEEGVLPTAEEVDQRNGY</sequence>
<name>A0A1G9SJR2_9EURY</name>
<keyword evidence="4" id="KW-1185">Reference proteome</keyword>
<feature type="compositionally biased region" description="Basic and acidic residues" evidence="1">
    <location>
        <begin position="120"/>
        <end position="129"/>
    </location>
</feature>
<dbReference type="AlphaFoldDB" id="A0A1G9SJR2"/>
<organism evidence="3 4">
    <name type="scientific">Haloarchaeobius iranensis</name>
    <dbReference type="NCBI Taxonomy" id="996166"/>
    <lineage>
        <taxon>Archaea</taxon>
        <taxon>Methanobacteriati</taxon>
        <taxon>Methanobacteriota</taxon>
        <taxon>Stenosarchaea group</taxon>
        <taxon>Halobacteria</taxon>
        <taxon>Halobacteriales</taxon>
        <taxon>Halorubellaceae</taxon>
        <taxon>Haloarchaeobius</taxon>
    </lineage>
</organism>
<feature type="transmembrane region" description="Helical" evidence="2">
    <location>
        <begin position="208"/>
        <end position="229"/>
    </location>
</feature>
<feature type="transmembrane region" description="Helical" evidence="2">
    <location>
        <begin position="254"/>
        <end position="274"/>
    </location>
</feature>
<evidence type="ECO:0000256" key="2">
    <source>
        <dbReference type="SAM" id="Phobius"/>
    </source>
</evidence>
<feature type="region of interest" description="Disordered" evidence="1">
    <location>
        <begin position="1"/>
        <end position="178"/>
    </location>
</feature>
<dbReference type="STRING" id="996166.SAMN05192554_101228"/>
<feature type="transmembrane region" description="Helical" evidence="2">
    <location>
        <begin position="330"/>
        <end position="356"/>
    </location>
</feature>
<evidence type="ECO:0008006" key="5">
    <source>
        <dbReference type="Google" id="ProtNLM"/>
    </source>
</evidence>
<feature type="compositionally biased region" description="Basic and acidic residues" evidence="1">
    <location>
        <begin position="76"/>
        <end position="102"/>
    </location>
</feature>
<dbReference type="EMBL" id="FNIA01000001">
    <property type="protein sequence ID" value="SDM35736.1"/>
    <property type="molecule type" value="Genomic_DNA"/>
</dbReference>
<evidence type="ECO:0000313" key="3">
    <source>
        <dbReference type="EMBL" id="SDM35736.1"/>
    </source>
</evidence>
<dbReference type="Proteomes" id="UP000199370">
    <property type="component" value="Unassembled WGS sequence"/>
</dbReference>
<dbReference type="RefSeq" id="WP_089731187.1">
    <property type="nucleotide sequence ID" value="NZ_FNIA01000001.1"/>
</dbReference>
<evidence type="ECO:0000256" key="1">
    <source>
        <dbReference type="SAM" id="MobiDB-lite"/>
    </source>
</evidence>
<keyword evidence="2" id="KW-1133">Transmembrane helix</keyword>
<dbReference type="InterPro" id="IPR025098">
    <property type="entry name" value="DUF4013"/>
</dbReference>
<reference evidence="3 4" key="1">
    <citation type="submission" date="2016-10" db="EMBL/GenBank/DDBJ databases">
        <authorList>
            <person name="de Groot N.N."/>
        </authorList>
    </citation>
    <scope>NUCLEOTIDE SEQUENCE [LARGE SCALE GENOMIC DNA]</scope>
    <source>
        <strain evidence="4">EB21,IBRC-M 10013,KCTC 4048</strain>
    </source>
</reference>
<feature type="transmembrane region" description="Helical" evidence="2">
    <location>
        <begin position="281"/>
        <end position="303"/>
    </location>
</feature>
<keyword evidence="2" id="KW-0812">Transmembrane</keyword>
<evidence type="ECO:0000313" key="4">
    <source>
        <dbReference type="Proteomes" id="UP000199370"/>
    </source>
</evidence>
<feature type="compositionally biased region" description="Basic and acidic residues" evidence="1">
    <location>
        <begin position="146"/>
        <end position="164"/>
    </location>
</feature>
<proteinExistence type="predicted"/>